<dbReference type="AlphaFoldDB" id="A0A9R0V9K3"/>
<dbReference type="Proteomes" id="UP000324705">
    <property type="component" value="Chromosome 1B"/>
</dbReference>
<dbReference type="EMBL" id="LT934112">
    <property type="protein sequence ID" value="VAH20655.1"/>
    <property type="molecule type" value="Genomic_DNA"/>
</dbReference>
<proteinExistence type="predicted"/>
<evidence type="ECO:0000313" key="2">
    <source>
        <dbReference type="EMBL" id="VAH20655.1"/>
    </source>
</evidence>
<dbReference type="Gramene" id="TRITD1Bv1G176920.1">
    <property type="protein sequence ID" value="TRITD1Bv1G176920.1"/>
    <property type="gene ID" value="TRITD1Bv1G176920"/>
</dbReference>
<feature type="region of interest" description="Disordered" evidence="1">
    <location>
        <begin position="165"/>
        <end position="216"/>
    </location>
</feature>
<evidence type="ECO:0000313" key="3">
    <source>
        <dbReference type="Proteomes" id="UP000324705"/>
    </source>
</evidence>
<dbReference type="InterPro" id="IPR007658">
    <property type="entry name" value="DUF594"/>
</dbReference>
<reference evidence="2 3" key="1">
    <citation type="submission" date="2017-09" db="EMBL/GenBank/DDBJ databases">
        <authorList>
            <consortium name="International Durum Wheat Genome Sequencing Consortium (IDWGSC)"/>
            <person name="Milanesi L."/>
        </authorList>
    </citation>
    <scope>NUCLEOTIDE SEQUENCE [LARGE SCALE GENOMIC DNA]</scope>
    <source>
        <strain evidence="3">cv. Svevo</strain>
    </source>
</reference>
<gene>
    <name evidence="2" type="ORF">TRITD_1Bv1G176920</name>
</gene>
<name>A0A9R0V9K3_TRITD</name>
<sequence>MAWFGPAVAPPVLKGDEPSLMEILKGNKPFLKFFTGRKPLLNEIEKEFTQRIIGKVLQPTQYKEQVVEHTHSPPDAKKYPTAQEGCFIHDACKISEALLSLGDESKTWEVIEGVWVEMLCFSASRCRGYLHAKSLGTGPELLTYVWLLLSHIGMETLQERLQRTELSNEEGNAGAPPSTSQIPGSEDPPPCRRSRPHEAAAAGASISESEEIVPAE</sequence>
<keyword evidence="3" id="KW-1185">Reference proteome</keyword>
<evidence type="ECO:0000256" key="1">
    <source>
        <dbReference type="SAM" id="MobiDB-lite"/>
    </source>
</evidence>
<accession>A0A9R0V9K3</accession>
<dbReference type="Pfam" id="PF04578">
    <property type="entry name" value="DUF594"/>
    <property type="match status" value="1"/>
</dbReference>
<organism evidence="2 3">
    <name type="scientific">Triticum turgidum subsp. durum</name>
    <name type="common">Durum wheat</name>
    <name type="synonym">Triticum durum</name>
    <dbReference type="NCBI Taxonomy" id="4567"/>
    <lineage>
        <taxon>Eukaryota</taxon>
        <taxon>Viridiplantae</taxon>
        <taxon>Streptophyta</taxon>
        <taxon>Embryophyta</taxon>
        <taxon>Tracheophyta</taxon>
        <taxon>Spermatophyta</taxon>
        <taxon>Magnoliopsida</taxon>
        <taxon>Liliopsida</taxon>
        <taxon>Poales</taxon>
        <taxon>Poaceae</taxon>
        <taxon>BOP clade</taxon>
        <taxon>Pooideae</taxon>
        <taxon>Triticodae</taxon>
        <taxon>Triticeae</taxon>
        <taxon>Triticinae</taxon>
        <taxon>Triticum</taxon>
    </lineage>
</organism>
<protein>
    <submittedName>
        <fullName evidence="2">Uncharacterized protein</fullName>
    </submittedName>
</protein>
<dbReference type="PANTHER" id="PTHR31325">
    <property type="entry name" value="OS01G0798800 PROTEIN-RELATED"/>
    <property type="match status" value="1"/>
</dbReference>